<evidence type="ECO:0000256" key="3">
    <source>
        <dbReference type="ARBA" id="ARBA00022679"/>
    </source>
</evidence>
<keyword evidence="4 5" id="KW-0833">Ubl conjugation pathway</keyword>
<name>A0ABY8EQB5_MALFU</name>
<evidence type="ECO:0000256" key="2">
    <source>
        <dbReference type="ARBA" id="ARBA00012485"/>
    </source>
</evidence>
<evidence type="ECO:0000256" key="4">
    <source>
        <dbReference type="ARBA" id="ARBA00022786"/>
    </source>
</evidence>
<dbReference type="Gene3D" id="3.30.2160.10">
    <property type="entry name" value="Hect, E3 ligase catalytic domain"/>
    <property type="match status" value="1"/>
</dbReference>
<dbReference type="InterPro" id="IPR044611">
    <property type="entry name" value="E3A/B/C-like"/>
</dbReference>
<evidence type="ECO:0000313" key="8">
    <source>
        <dbReference type="Proteomes" id="UP000818624"/>
    </source>
</evidence>
<keyword evidence="3 7" id="KW-0808">Transferase</keyword>
<keyword evidence="7" id="KW-0012">Acyltransferase</keyword>
<comment type="catalytic activity">
    <reaction evidence="1">
        <text>S-ubiquitinyl-[E2 ubiquitin-conjugating enzyme]-L-cysteine + [acceptor protein]-L-lysine = [E2 ubiquitin-conjugating enzyme]-L-cysteine + N(6)-ubiquitinyl-[acceptor protein]-L-lysine.</text>
        <dbReference type="EC" id="2.3.2.26"/>
    </reaction>
</comment>
<accession>A0ABY8EQB5</accession>
<dbReference type="InterPro" id="IPR000569">
    <property type="entry name" value="HECT_dom"/>
</dbReference>
<sequence length="1056" mass="116098">MEYNFTGSARPARHINLGGASGPSAAQLAAQARALRADRHIQKQRMTAATHIQAAFRAHQIAKRVREAHAAELAHGSWDACIGEAWRHRTRLLLFSGTTQTYDAQHAAEVGAWATQVGHTAPDAADEALLALMARHMLHMLFRFPAELGALGGTFVAALLRLVSEAPPAEAQAALLHRLVRWDLYRALHHYLDAMPVQRSDDAGVCLALCLRPLAVFAAPTDAAKAAAEAAAAAAADASNAPPRALALRGLVAWMLTTAQLLPRLPLPSVAALAAQLPLDEVNAHVLALGSSDTPGRHLMHSPYLLAHYLALCSPRVARMDAAQLRAYLGVLTLLENTLPPHVFAACSDAAHARDAPPDAMDVDGAAPALDASTRRHLRIAVSDAHLHTLLAQSTRYAAQTRAALSAYLVATLQAWPRADGEHVLTTVLYGYDTVGRASAAAHLPAVGAMVRELWRGYVRGGRLARKLRAPAPSARLTETRAALTDASLADEWPMLWLLCQLYTRALLTMGDDEFYPANRLQTAGKNPLTLDELVTLSAMLRNVAFVLYWHAELVGDDGAPAMMPGTAVPLATLRDGAARLLQQLHTRDTRRPFTPHGHWHMLSQEDVASFVQSVVVEERELLTEHEADDEAGRARARPVALSSRTLAFIGPRLRVLHHLPFVIPFEVRVEIFRQFVRSDAERLHIARDAFLPTQRHRATVRRAAIAEDGMAQLNALGPRLKEPVEIVFIDQFGQPEAGIDGGGVFKEFLTSLVRQVFDTDRGLWRANARNELYPNPHSYARQPEQLAWYTFLGRILGKALYEGILVDVPFASFFLGKWLGHQSYLDDVASLQSLDADLYRGLIQLKNYTGDVENDFALNFTVSDEEFGVTHTTELVPGGAEIPVTNENRLSYIYHMSRYRLSTQIEPQCAAFLRGLTELIEPRWLRVLSRDELRVLVSGTEAPVDVADLRAHTVYGGYHEKDLAVSYFWEALESLDPASRRAFLRFVTSSPNPPLLGFGELHPQFAIRHAGDDVSRLPTASTCVNLLKLPAYTSREQCLEKLRYAIHSEAGFDLS</sequence>
<dbReference type="PROSITE" id="PS50237">
    <property type="entry name" value="HECT"/>
    <property type="match status" value="1"/>
</dbReference>
<dbReference type="Gene3D" id="3.90.1750.10">
    <property type="entry name" value="Hect, E3 ligase catalytic domains"/>
    <property type="match status" value="1"/>
</dbReference>
<feature type="active site" description="Glycyl thioester intermediate" evidence="5">
    <location>
        <position position="1024"/>
    </location>
</feature>
<dbReference type="EC" id="2.3.2.26" evidence="2"/>
<dbReference type="SUPFAM" id="SSF56204">
    <property type="entry name" value="Hect, E3 ligase catalytic domain"/>
    <property type="match status" value="1"/>
</dbReference>
<gene>
    <name evidence="7" type="primary">HUL5</name>
    <name evidence="7" type="ORF">GLX27_002339</name>
</gene>
<evidence type="ECO:0000313" key="7">
    <source>
        <dbReference type="EMBL" id="WFD47683.1"/>
    </source>
</evidence>
<dbReference type="GO" id="GO:0061630">
    <property type="term" value="F:ubiquitin protein ligase activity"/>
    <property type="evidence" value="ECO:0007669"/>
    <property type="project" value="UniProtKB-EC"/>
</dbReference>
<dbReference type="PROSITE" id="PS50096">
    <property type="entry name" value="IQ"/>
    <property type="match status" value="1"/>
</dbReference>
<evidence type="ECO:0000256" key="1">
    <source>
        <dbReference type="ARBA" id="ARBA00000885"/>
    </source>
</evidence>
<evidence type="ECO:0000256" key="5">
    <source>
        <dbReference type="PROSITE-ProRule" id="PRU00104"/>
    </source>
</evidence>
<dbReference type="InterPro" id="IPR035983">
    <property type="entry name" value="Hect_E3_ubiquitin_ligase"/>
</dbReference>
<reference evidence="7 8" key="1">
    <citation type="journal article" date="2020" name="Elife">
        <title>Loss of centromere function drives karyotype evolution in closely related Malassezia species.</title>
        <authorList>
            <person name="Sankaranarayanan S.R."/>
            <person name="Ianiri G."/>
            <person name="Coelho M.A."/>
            <person name="Reza M.H."/>
            <person name="Thimmappa B.C."/>
            <person name="Ganguly P."/>
            <person name="Vadnala R.N."/>
            <person name="Sun S."/>
            <person name="Siddharthan R."/>
            <person name="Tellgren-Roth C."/>
            <person name="Dawson T.L."/>
            <person name="Heitman J."/>
            <person name="Sanyal K."/>
        </authorList>
    </citation>
    <scope>NUCLEOTIDE SEQUENCE [LARGE SCALE GENOMIC DNA]</scope>
    <source>
        <strain evidence="7">CBS14141</strain>
    </source>
</reference>
<keyword evidence="8" id="KW-1185">Reference proteome</keyword>
<dbReference type="Pfam" id="PF00632">
    <property type="entry name" value="HECT"/>
    <property type="match status" value="1"/>
</dbReference>
<dbReference type="SMART" id="SM00119">
    <property type="entry name" value="HECTc"/>
    <property type="match status" value="1"/>
</dbReference>
<evidence type="ECO:0000259" key="6">
    <source>
        <dbReference type="PROSITE" id="PS50237"/>
    </source>
</evidence>
<dbReference type="PANTHER" id="PTHR45700">
    <property type="entry name" value="UBIQUITIN-PROTEIN LIGASE E3C"/>
    <property type="match status" value="1"/>
</dbReference>
<dbReference type="EMBL" id="CP046235">
    <property type="protein sequence ID" value="WFD47683.1"/>
    <property type="molecule type" value="Genomic_DNA"/>
</dbReference>
<dbReference type="Gene3D" id="3.30.2410.10">
    <property type="entry name" value="Hect, E3 ligase catalytic domain"/>
    <property type="match status" value="1"/>
</dbReference>
<dbReference type="CDD" id="cd00078">
    <property type="entry name" value="HECTc"/>
    <property type="match status" value="1"/>
</dbReference>
<organism evidence="7 8">
    <name type="scientific">Malassezia furfur</name>
    <name type="common">Pityriasis versicolor infection agent</name>
    <name type="synonym">Pityrosporum furfur</name>
    <dbReference type="NCBI Taxonomy" id="55194"/>
    <lineage>
        <taxon>Eukaryota</taxon>
        <taxon>Fungi</taxon>
        <taxon>Dikarya</taxon>
        <taxon>Basidiomycota</taxon>
        <taxon>Ustilaginomycotina</taxon>
        <taxon>Malasseziomycetes</taxon>
        <taxon>Malasseziales</taxon>
        <taxon>Malasseziaceae</taxon>
        <taxon>Malassezia</taxon>
    </lineage>
</organism>
<dbReference type="PANTHER" id="PTHR45700:SF2">
    <property type="entry name" value="UBIQUITIN-PROTEIN LIGASE E3C"/>
    <property type="match status" value="1"/>
</dbReference>
<feature type="domain" description="HECT" evidence="6">
    <location>
        <begin position="721"/>
        <end position="1056"/>
    </location>
</feature>
<protein>
    <recommendedName>
        <fullName evidence="2">HECT-type E3 ubiquitin transferase</fullName>
        <ecNumber evidence="2">2.3.2.26</ecNumber>
    </recommendedName>
</protein>
<dbReference type="Proteomes" id="UP000818624">
    <property type="component" value="Chromosome 2"/>
</dbReference>
<proteinExistence type="predicted"/>